<organism evidence="2 3">
    <name type="scientific">Galendromus occidentalis</name>
    <name type="common">western predatory mite</name>
    <dbReference type="NCBI Taxonomy" id="34638"/>
    <lineage>
        <taxon>Eukaryota</taxon>
        <taxon>Metazoa</taxon>
        <taxon>Ecdysozoa</taxon>
        <taxon>Arthropoda</taxon>
        <taxon>Chelicerata</taxon>
        <taxon>Arachnida</taxon>
        <taxon>Acari</taxon>
        <taxon>Parasitiformes</taxon>
        <taxon>Mesostigmata</taxon>
        <taxon>Gamasina</taxon>
        <taxon>Phytoseioidea</taxon>
        <taxon>Phytoseiidae</taxon>
        <taxon>Typhlodrominae</taxon>
        <taxon>Galendromus</taxon>
    </lineage>
</organism>
<evidence type="ECO:0000256" key="1">
    <source>
        <dbReference type="SAM" id="MobiDB-lite"/>
    </source>
</evidence>
<dbReference type="KEGG" id="goe:114828515"/>
<evidence type="ECO:0000313" key="3">
    <source>
        <dbReference type="RefSeq" id="XP_028968790.1"/>
    </source>
</evidence>
<keyword evidence="2" id="KW-1185">Reference proteome</keyword>
<feature type="region of interest" description="Disordered" evidence="1">
    <location>
        <begin position="1"/>
        <end position="23"/>
    </location>
</feature>
<dbReference type="AlphaFoldDB" id="A0AAJ7WJ25"/>
<dbReference type="PANTHER" id="PTHR45786:SF74">
    <property type="entry name" value="ATP-DEPENDENT DNA HELICASE"/>
    <property type="match status" value="1"/>
</dbReference>
<evidence type="ECO:0000313" key="2">
    <source>
        <dbReference type="Proteomes" id="UP000694867"/>
    </source>
</evidence>
<protein>
    <submittedName>
        <fullName evidence="3">Uncharacterized protein LOC114828515</fullName>
    </submittedName>
</protein>
<accession>A0AAJ7WJ25</accession>
<dbReference type="GeneID" id="114828515"/>
<dbReference type="RefSeq" id="XP_028968790.1">
    <property type="nucleotide sequence ID" value="XM_029112957.1"/>
</dbReference>
<dbReference type="PANTHER" id="PTHR45786">
    <property type="entry name" value="DNA BINDING PROTEIN-LIKE"/>
    <property type="match status" value="1"/>
</dbReference>
<name>A0AAJ7WJ25_9ACAR</name>
<gene>
    <name evidence="3" type="primary">LOC114828515</name>
</gene>
<reference evidence="3" key="1">
    <citation type="submission" date="2025-08" db="UniProtKB">
        <authorList>
            <consortium name="RefSeq"/>
        </authorList>
    </citation>
    <scope>IDENTIFICATION</scope>
</reference>
<sequence>MVRPEQNRLRSSQVRSDETEDERSARLLQKRLRSCRSREQARQELNCAAFEYDPAHDYITYAGLEIGEMTSVCKFCRALKSANESPGVCCAGGKVEVPDLHPPPEPLSTLMSGQTKKSQRFLANIRMYNSFFQMTSFGATGIIRGSYMPTFKIQGQVYHRHGSLLPLLDADHRFLQIYFMGNAEEQVDRRCSIHTGTDREIVGCLQKLFHQYNRMVKLFTITLERMPADDYVFVIRADKTPAGEHGERYNAPTINEAAIVIAGEELRSRDIILHRRSGDLQGVSGTHRSYDALQYPILFWQGDDGYHFNINMRNAVTGEESDKKSPD</sequence>
<proteinExistence type="predicted"/>
<dbReference type="Proteomes" id="UP000694867">
    <property type="component" value="Unplaced"/>
</dbReference>